<gene>
    <name evidence="1" type="primary">72</name>
    <name evidence="1" type="ORF">000TH010_72</name>
</gene>
<sequence>MSDEMTIEEAYDEYFKEYDNAYEQSDLLILPLMMFGKVGKKWHVPGQYVKKHVRVGDTTYKSGARKGQARNLYEWVTDVKKQKVQIGEKEITRGPNKGKMKPIYETKEMPYMSTGFYPSANAIYMNTFRGSRRLTPAAEGKLLEWKNLAARWAERNNWEQGKIGEKVVAQMWFYLPDDGKIRDTHNAKKLLLDALEGVIHENDMWIIDRTIDFHFVKENPRIEIEISRQWWD</sequence>
<dbReference type="GO" id="GO:0000287">
    <property type="term" value="F:magnesium ion binding"/>
    <property type="evidence" value="ECO:0007669"/>
    <property type="project" value="InterPro"/>
</dbReference>
<dbReference type="GeneID" id="77850607"/>
<dbReference type="SUPFAM" id="SSF103084">
    <property type="entry name" value="Holliday junction resolvase RusA"/>
    <property type="match status" value="1"/>
</dbReference>
<dbReference type="EMBL" id="MN176219">
    <property type="protein sequence ID" value="QFR56285.1"/>
    <property type="molecule type" value="Genomic_DNA"/>
</dbReference>
<protein>
    <submittedName>
        <fullName evidence="1">Endodeoxyribonuclease</fullName>
    </submittedName>
</protein>
<evidence type="ECO:0000313" key="1">
    <source>
        <dbReference type="EMBL" id="QFR56285.1"/>
    </source>
</evidence>
<dbReference type="Gene3D" id="3.30.1330.70">
    <property type="entry name" value="Holliday junction resolvase RusA"/>
    <property type="match status" value="1"/>
</dbReference>
<dbReference type="Pfam" id="PF05866">
    <property type="entry name" value="RusA"/>
    <property type="match status" value="1"/>
</dbReference>
<keyword evidence="2" id="KW-1185">Reference proteome</keyword>
<dbReference type="GO" id="GO:0006281">
    <property type="term" value="P:DNA repair"/>
    <property type="evidence" value="ECO:0007669"/>
    <property type="project" value="InterPro"/>
</dbReference>
<dbReference type="GO" id="GO:0006310">
    <property type="term" value="P:DNA recombination"/>
    <property type="evidence" value="ECO:0007669"/>
    <property type="project" value="InterPro"/>
</dbReference>
<dbReference type="RefSeq" id="YP_010644383.1">
    <property type="nucleotide sequence ID" value="NC_070624.1"/>
</dbReference>
<proteinExistence type="predicted"/>
<evidence type="ECO:0000313" key="2">
    <source>
        <dbReference type="Proteomes" id="UP000325623"/>
    </source>
</evidence>
<dbReference type="Proteomes" id="UP000325623">
    <property type="component" value="Segment"/>
</dbReference>
<organism evidence="1 2">
    <name type="scientific">Bacillus phage 000TH010</name>
    <dbReference type="NCBI Taxonomy" id="2601652"/>
    <lineage>
        <taxon>Viruses</taxon>
        <taxon>Duplodnaviria</taxon>
        <taxon>Heunggongvirae</taxon>
        <taxon>Uroviricota</taxon>
        <taxon>Caudoviricetes</taxon>
        <taxon>Trautnerviridae</taxon>
        <taxon>Polsinellivirinae</taxon>
        <taxon>Rivavirus</taxon>
        <taxon>Rivavirus rv000TH010</taxon>
    </lineage>
</organism>
<dbReference type="KEGG" id="vg:77850607"/>
<dbReference type="InterPro" id="IPR036614">
    <property type="entry name" value="RusA-like_sf"/>
</dbReference>
<name>A0A5P8PI14_9CAUD</name>
<dbReference type="InterPro" id="IPR008822">
    <property type="entry name" value="Endonuclease_RusA-like"/>
</dbReference>
<accession>A0A5P8PI14</accession>
<reference evidence="1 2" key="1">
    <citation type="submission" date="2019-07" db="EMBL/GenBank/DDBJ databases">
        <authorList>
            <person name="Tomko B.E."/>
            <person name="Krukonis G.P."/>
            <person name="Delesalle V.A."/>
        </authorList>
    </citation>
    <scope>NUCLEOTIDE SEQUENCE [LARGE SCALE GENOMIC DNA]</scope>
</reference>